<reference evidence="11 12" key="1">
    <citation type="submission" date="2023-03" db="EMBL/GenBank/DDBJ databases">
        <title>Draft assemblies of triclosan tolerant bacteria isolated from returned activated sludge.</title>
        <authorList>
            <person name="Van Hamelsveld S."/>
        </authorList>
    </citation>
    <scope>NUCLEOTIDE SEQUENCE [LARGE SCALE GENOMIC DNA]</scope>
    <source>
        <strain evidence="11 12">GW210010_S58</strain>
    </source>
</reference>
<dbReference type="InterPro" id="IPR036514">
    <property type="entry name" value="SGNH_hydro_sf"/>
</dbReference>
<feature type="transmembrane region" description="Helical" evidence="8">
    <location>
        <begin position="269"/>
        <end position="287"/>
    </location>
</feature>
<keyword evidence="12" id="KW-1185">Reference proteome</keyword>
<feature type="transmembrane region" description="Helical" evidence="8">
    <location>
        <begin position="393"/>
        <end position="410"/>
    </location>
</feature>
<comment type="subcellular location">
    <subcellularLocation>
        <location evidence="1">Cell membrane</location>
        <topology evidence="1">Multi-pass membrane protein</topology>
    </subcellularLocation>
</comment>
<gene>
    <name evidence="11" type="ORF">P3W85_03600</name>
</gene>
<dbReference type="InterPro" id="IPR050879">
    <property type="entry name" value="Acyltransferase_3"/>
</dbReference>
<evidence type="ECO:0000259" key="10">
    <source>
        <dbReference type="Pfam" id="PF19040"/>
    </source>
</evidence>
<feature type="transmembrane region" description="Helical" evidence="8">
    <location>
        <begin position="362"/>
        <end position="381"/>
    </location>
</feature>
<dbReference type="Proteomes" id="UP001216674">
    <property type="component" value="Unassembled WGS sequence"/>
</dbReference>
<keyword evidence="3" id="KW-0808">Transferase</keyword>
<dbReference type="Pfam" id="PF19040">
    <property type="entry name" value="SGNH"/>
    <property type="match status" value="1"/>
</dbReference>
<accession>A0ABT6AHF1</accession>
<dbReference type="EMBL" id="JARJLM010000061">
    <property type="protein sequence ID" value="MDF3832041.1"/>
    <property type="molecule type" value="Genomic_DNA"/>
</dbReference>
<evidence type="ECO:0000256" key="5">
    <source>
        <dbReference type="ARBA" id="ARBA00022989"/>
    </source>
</evidence>
<evidence type="ECO:0000256" key="4">
    <source>
        <dbReference type="ARBA" id="ARBA00022692"/>
    </source>
</evidence>
<keyword evidence="6 8" id="KW-0472">Membrane</keyword>
<feature type="transmembrane region" description="Helical" evidence="8">
    <location>
        <begin position="59"/>
        <end position="79"/>
    </location>
</feature>
<keyword evidence="2" id="KW-1003">Cell membrane</keyword>
<feature type="transmembrane region" description="Helical" evidence="8">
    <location>
        <begin position="323"/>
        <end position="342"/>
    </location>
</feature>
<dbReference type="SUPFAM" id="SSF52266">
    <property type="entry name" value="SGNH hydrolase"/>
    <property type="match status" value="1"/>
</dbReference>
<evidence type="ECO:0000313" key="11">
    <source>
        <dbReference type="EMBL" id="MDF3832041.1"/>
    </source>
</evidence>
<feature type="transmembrane region" description="Helical" evidence="8">
    <location>
        <begin position="187"/>
        <end position="203"/>
    </location>
</feature>
<keyword evidence="5 8" id="KW-1133">Transmembrane helix</keyword>
<dbReference type="InterPro" id="IPR043968">
    <property type="entry name" value="SGNH"/>
</dbReference>
<evidence type="ECO:0000256" key="1">
    <source>
        <dbReference type="ARBA" id="ARBA00004651"/>
    </source>
</evidence>
<name>A0ABT6AHF1_9BURK</name>
<feature type="transmembrane region" description="Helical" evidence="8">
    <location>
        <begin position="299"/>
        <end position="316"/>
    </location>
</feature>
<evidence type="ECO:0000256" key="6">
    <source>
        <dbReference type="ARBA" id="ARBA00023136"/>
    </source>
</evidence>
<dbReference type="RefSeq" id="WP_276263758.1">
    <property type="nucleotide sequence ID" value="NZ_JARJLM010000061.1"/>
</dbReference>
<evidence type="ECO:0000313" key="12">
    <source>
        <dbReference type="Proteomes" id="UP001216674"/>
    </source>
</evidence>
<feature type="transmembrane region" description="Helical" evidence="8">
    <location>
        <begin position="223"/>
        <end position="239"/>
    </location>
</feature>
<evidence type="ECO:0000256" key="7">
    <source>
        <dbReference type="ARBA" id="ARBA00023315"/>
    </source>
</evidence>
<feature type="transmembrane region" description="Helical" evidence="8">
    <location>
        <begin position="100"/>
        <end position="119"/>
    </location>
</feature>
<feature type="transmembrane region" description="Helical" evidence="8">
    <location>
        <begin position="37"/>
        <end position="53"/>
    </location>
</feature>
<dbReference type="Pfam" id="PF01757">
    <property type="entry name" value="Acyl_transf_3"/>
    <property type="match status" value="1"/>
</dbReference>
<evidence type="ECO:0000256" key="2">
    <source>
        <dbReference type="ARBA" id="ARBA00022475"/>
    </source>
</evidence>
<feature type="domain" description="Acyltransferase 3" evidence="9">
    <location>
        <begin position="34"/>
        <end position="377"/>
    </location>
</feature>
<comment type="caution">
    <text evidence="11">The sequence shown here is derived from an EMBL/GenBank/DDBJ whole genome shotgun (WGS) entry which is preliminary data.</text>
</comment>
<evidence type="ECO:0000256" key="8">
    <source>
        <dbReference type="SAM" id="Phobius"/>
    </source>
</evidence>
<proteinExistence type="predicted"/>
<dbReference type="GO" id="GO:0016746">
    <property type="term" value="F:acyltransferase activity"/>
    <property type="evidence" value="ECO:0007669"/>
    <property type="project" value="UniProtKB-KW"/>
</dbReference>
<organism evidence="11 12">
    <name type="scientific">Cupriavidus basilensis</name>
    <dbReference type="NCBI Taxonomy" id="68895"/>
    <lineage>
        <taxon>Bacteria</taxon>
        <taxon>Pseudomonadati</taxon>
        <taxon>Pseudomonadota</taxon>
        <taxon>Betaproteobacteria</taxon>
        <taxon>Burkholderiales</taxon>
        <taxon>Burkholderiaceae</taxon>
        <taxon>Cupriavidus</taxon>
    </lineage>
</organism>
<protein>
    <submittedName>
        <fullName evidence="11">Acyltransferase family protein</fullName>
    </submittedName>
</protein>
<sequence>MERSLHSGRNPIATAATPTRIDSNEFAHPKYRPDIDGLRAVAVLSVVIFHAFPHVLRGGFIGVDVFFVISGFLISTIIFQNLDRGTFSFFEFYARRIKRIFPALLIVLVCCYAFGWFSLLSEEFKQLGKHIAAGAGFVSNLALWSEAGYFDKSADTKALLHLWSLGIEEQFYIVWPLLMWAAWKRKFNLATIGAIVALASLYLNLNGVKHDPTATFYSPQTRFWELLSGSLVAWFVLYKRQDCQALGLRVDRVLTSVIYSVPRKNDGTTLANALSVAGILLLCFGFLQINQDFSFPGKWAIIPVIGAAFIIAAGPNGWTNKHILSHPVAVWVGLISFPLYLWHWPLLTFARILEAGVPSRSVRIGAVLAALALAWLTVQLIEKRVRHGGFTRLKVFVLASLMAGVGYAGYDAFEQNGYKDRFINVMNVGVNEALSYNWFIGFRYGECFLDPQNDPVKDFAKNCGSNRDNHRSLLMIWGDSHAASLYRGFAENAASHNFNVAQYTVSGCPPILGFNGGQKKDCTRLNEFTMDRIRELKPDTLVMAGYWSLYDGSKSWEKLDIEKLTATIDMVKQAGVRNVVLVGSLPVYTVNQPEMLKRAHVWSKIETRTYRNFNQAAFSTNDQIRSVAEHAKVRFTDPLEYMCDKHGCLLSLTTDKVVPLAYDYGHLTTLGSEYLVTQFFGHNEIPLP</sequence>
<evidence type="ECO:0000259" key="9">
    <source>
        <dbReference type="Pfam" id="PF01757"/>
    </source>
</evidence>
<dbReference type="PANTHER" id="PTHR23028:SF53">
    <property type="entry name" value="ACYL_TRANSF_3 DOMAIN-CONTAINING PROTEIN"/>
    <property type="match status" value="1"/>
</dbReference>
<feature type="domain" description="SGNH" evidence="10">
    <location>
        <begin position="461"/>
        <end position="679"/>
    </location>
</feature>
<keyword evidence="7 11" id="KW-0012">Acyltransferase</keyword>
<dbReference type="InterPro" id="IPR002656">
    <property type="entry name" value="Acyl_transf_3_dom"/>
</dbReference>
<keyword evidence="4 8" id="KW-0812">Transmembrane</keyword>
<dbReference type="PANTHER" id="PTHR23028">
    <property type="entry name" value="ACETYLTRANSFERASE"/>
    <property type="match status" value="1"/>
</dbReference>
<evidence type="ECO:0000256" key="3">
    <source>
        <dbReference type="ARBA" id="ARBA00022679"/>
    </source>
</evidence>
<dbReference type="Gene3D" id="3.40.50.1110">
    <property type="entry name" value="SGNH hydrolase"/>
    <property type="match status" value="1"/>
</dbReference>